<organism evidence="2 3">
    <name type="scientific">Croceibacterium salegens</name>
    <dbReference type="NCBI Taxonomy" id="1737568"/>
    <lineage>
        <taxon>Bacteria</taxon>
        <taxon>Pseudomonadati</taxon>
        <taxon>Pseudomonadota</taxon>
        <taxon>Alphaproteobacteria</taxon>
        <taxon>Sphingomonadales</taxon>
        <taxon>Erythrobacteraceae</taxon>
        <taxon>Croceibacterium</taxon>
    </lineage>
</organism>
<gene>
    <name evidence="2" type="ORF">GRI89_17720</name>
</gene>
<evidence type="ECO:0000313" key="2">
    <source>
        <dbReference type="EMBL" id="MXO61384.1"/>
    </source>
</evidence>
<proteinExistence type="predicted"/>
<keyword evidence="3" id="KW-1185">Reference proteome</keyword>
<accession>A0A6I4SZB5</accession>
<keyword evidence="1" id="KW-0732">Signal</keyword>
<dbReference type="Proteomes" id="UP000433652">
    <property type="component" value="Unassembled WGS sequence"/>
</dbReference>
<sequence length="155" mass="16528">MAGLRGRRKALIGIVAAASAGLLSSSVSAVTLTDLSAEQFASTYGEYAPNGDCSRGAMVSLYRSGLTFHVGGVDRHEAAFEYATTFFGPDYEGIAFVLFPFPISADEPGHVLMYVNAEEVPGQLMFEENLGPGESFTPFEAELVRSSPLMLCKSD</sequence>
<evidence type="ECO:0000256" key="1">
    <source>
        <dbReference type="SAM" id="SignalP"/>
    </source>
</evidence>
<protein>
    <submittedName>
        <fullName evidence="2">Uncharacterized protein</fullName>
    </submittedName>
</protein>
<dbReference type="AlphaFoldDB" id="A0A6I4SZB5"/>
<dbReference type="RefSeq" id="WP_235913559.1">
    <property type="nucleotide sequence ID" value="NZ_WTYM01000063.1"/>
</dbReference>
<reference evidence="2 3" key="1">
    <citation type="submission" date="2019-12" db="EMBL/GenBank/DDBJ databases">
        <title>Genomic-based taxomic classification of the family Erythrobacteraceae.</title>
        <authorList>
            <person name="Xu L."/>
        </authorList>
    </citation>
    <scope>NUCLEOTIDE SEQUENCE [LARGE SCALE GENOMIC DNA]</scope>
    <source>
        <strain evidence="2 3">MCCC 1K01500</strain>
    </source>
</reference>
<feature type="signal peptide" evidence="1">
    <location>
        <begin position="1"/>
        <end position="29"/>
    </location>
</feature>
<feature type="chain" id="PRO_5026085264" evidence="1">
    <location>
        <begin position="30"/>
        <end position="155"/>
    </location>
</feature>
<name>A0A6I4SZB5_9SPHN</name>
<evidence type="ECO:0000313" key="3">
    <source>
        <dbReference type="Proteomes" id="UP000433652"/>
    </source>
</evidence>
<comment type="caution">
    <text evidence="2">The sequence shown here is derived from an EMBL/GenBank/DDBJ whole genome shotgun (WGS) entry which is preliminary data.</text>
</comment>
<dbReference type="EMBL" id="WTYM01000063">
    <property type="protein sequence ID" value="MXO61384.1"/>
    <property type="molecule type" value="Genomic_DNA"/>
</dbReference>